<dbReference type="GO" id="GO:0000175">
    <property type="term" value="F:3'-5'-RNA exonuclease activity"/>
    <property type="evidence" value="ECO:0007669"/>
    <property type="project" value="TreeGrafter"/>
</dbReference>
<dbReference type="PANTHER" id="PTHR15092">
    <property type="entry name" value="POLY A -SPECIFIC RIBONUCLEASE/TARGET OF EGR1, MEMBER 1"/>
    <property type="match status" value="1"/>
</dbReference>
<reference evidence="3" key="1">
    <citation type="journal article" date="2023" name="IMA Fungus">
        <title>Comparative genomic study of the Penicillium genus elucidates a diverse pangenome and 15 lateral gene transfer events.</title>
        <authorList>
            <person name="Petersen C."/>
            <person name="Sorensen T."/>
            <person name="Nielsen M.R."/>
            <person name="Sondergaard T.E."/>
            <person name="Sorensen J.L."/>
            <person name="Fitzpatrick D.A."/>
            <person name="Frisvad J.C."/>
            <person name="Nielsen K.L."/>
        </authorList>
    </citation>
    <scope>NUCLEOTIDE SEQUENCE</scope>
    <source>
        <strain evidence="3">IBT 17514</strain>
    </source>
</reference>
<dbReference type="InterPro" id="IPR012337">
    <property type="entry name" value="RNaseH-like_sf"/>
</dbReference>
<dbReference type="InterPro" id="IPR051181">
    <property type="entry name" value="CAF1_poly(A)_ribonucleases"/>
</dbReference>
<feature type="compositionally biased region" description="Low complexity" evidence="2">
    <location>
        <begin position="480"/>
        <end position="492"/>
    </location>
</feature>
<dbReference type="AlphaFoldDB" id="A0AAD6HG01"/>
<dbReference type="GO" id="GO:1990432">
    <property type="term" value="P:siRNA 3'-end processing"/>
    <property type="evidence" value="ECO:0007669"/>
    <property type="project" value="TreeGrafter"/>
</dbReference>
<gene>
    <name evidence="3" type="ORF">N7493_009099</name>
</gene>
<evidence type="ECO:0000313" key="3">
    <source>
        <dbReference type="EMBL" id="KAJ5712631.1"/>
    </source>
</evidence>
<dbReference type="Gene3D" id="3.30.420.10">
    <property type="entry name" value="Ribonuclease H-like superfamily/Ribonuclease H"/>
    <property type="match status" value="2"/>
</dbReference>
<dbReference type="PANTHER" id="PTHR15092:SF22">
    <property type="entry name" value="POLY(A)-SPECIFIC RIBONUCLEASE PNLDC1"/>
    <property type="match status" value="1"/>
</dbReference>
<sequence length="548" mass="61614">MELNSANFPSYLGEVLHDLSCSCFVSIDLEFSGIPLAPSSQSAGEQSLEERYADNKAAAEKYQVLQFGLTICREDVKDATYTLKPYNIDLCPFVDRALDLNRDWVSMSWAVEFLINNNFSLDNACKNGVRYLSRQEEAQALDLAEQRYSLKGSKSAIEVKETDKESLEFLNSVRGQINNWLSHPKKTGKEYLNIPSLPGFKSQGSVRTLTSMERRLVHQLVTAEYRDLKSKSKSNFVQIEVADQERENKNQIKKLNMIKQIIRKHVGCRWIIEALMGGDLTEIDEQSFKYLMGNPDDTPYTMAELVSRVKCRLKKNRPILIGHNCFLDLIFLYRSFIGPLPDTLGEFQTLIHNAFPIVIDTKYLATHDAGSINPKSSLQDINCALAEVTVPTIRIEPTHSKYFFRKTCHEAGYDSMMAAFAFIKLSSQLQRGKVKFSSTAKADDINFMMGKETPLVKQVAEQMQKEKTAAKDDSDDLIELSDSSSGQSSQGPTGPPPLAETECPDVTSKVSQGQLIPRLGSEFWQIYGNKLRVFGTVERAVWLAGAMP</sequence>
<organism evidence="3 4">
    <name type="scientific">Penicillium malachiteum</name>
    <dbReference type="NCBI Taxonomy" id="1324776"/>
    <lineage>
        <taxon>Eukaryota</taxon>
        <taxon>Fungi</taxon>
        <taxon>Dikarya</taxon>
        <taxon>Ascomycota</taxon>
        <taxon>Pezizomycotina</taxon>
        <taxon>Eurotiomycetes</taxon>
        <taxon>Eurotiomycetidae</taxon>
        <taxon>Eurotiales</taxon>
        <taxon>Aspergillaceae</taxon>
        <taxon>Penicillium</taxon>
    </lineage>
</organism>
<reference evidence="3" key="2">
    <citation type="submission" date="2023-01" db="EMBL/GenBank/DDBJ databases">
        <authorList>
            <person name="Petersen C."/>
        </authorList>
    </citation>
    <scope>NUCLEOTIDE SEQUENCE</scope>
    <source>
        <strain evidence="3">IBT 17514</strain>
    </source>
</reference>
<dbReference type="InterPro" id="IPR036397">
    <property type="entry name" value="RNaseH_sf"/>
</dbReference>
<evidence type="ECO:0000256" key="1">
    <source>
        <dbReference type="ARBA" id="ARBA00008372"/>
    </source>
</evidence>
<protein>
    <submittedName>
        <fullName evidence="3">Uncharacterized protein</fullName>
    </submittedName>
</protein>
<evidence type="ECO:0000313" key="4">
    <source>
        <dbReference type="Proteomes" id="UP001215712"/>
    </source>
</evidence>
<dbReference type="GO" id="GO:0000289">
    <property type="term" value="P:nuclear-transcribed mRNA poly(A) tail shortening"/>
    <property type="evidence" value="ECO:0007669"/>
    <property type="project" value="TreeGrafter"/>
</dbReference>
<comment type="similarity">
    <text evidence="1">Belongs to the CAF1 family.</text>
</comment>
<dbReference type="GO" id="GO:0005634">
    <property type="term" value="C:nucleus"/>
    <property type="evidence" value="ECO:0007669"/>
    <property type="project" value="TreeGrafter"/>
</dbReference>
<dbReference type="SUPFAM" id="SSF53098">
    <property type="entry name" value="Ribonuclease H-like"/>
    <property type="match status" value="1"/>
</dbReference>
<dbReference type="GO" id="GO:1990431">
    <property type="term" value="P:priRNA 3'-end processing"/>
    <property type="evidence" value="ECO:0007669"/>
    <property type="project" value="TreeGrafter"/>
</dbReference>
<keyword evidence="4" id="KW-1185">Reference proteome</keyword>
<dbReference type="InterPro" id="IPR006941">
    <property type="entry name" value="RNase_CAF1"/>
</dbReference>
<feature type="region of interest" description="Disordered" evidence="2">
    <location>
        <begin position="468"/>
        <end position="509"/>
    </location>
</feature>
<dbReference type="Pfam" id="PF04857">
    <property type="entry name" value="CAF1"/>
    <property type="match status" value="1"/>
</dbReference>
<dbReference type="GO" id="GO:0003723">
    <property type="term" value="F:RNA binding"/>
    <property type="evidence" value="ECO:0007669"/>
    <property type="project" value="TreeGrafter"/>
</dbReference>
<dbReference type="EMBL" id="JAQJAN010000013">
    <property type="protein sequence ID" value="KAJ5712631.1"/>
    <property type="molecule type" value="Genomic_DNA"/>
</dbReference>
<proteinExistence type="inferred from homology"/>
<evidence type="ECO:0000256" key="2">
    <source>
        <dbReference type="SAM" id="MobiDB-lite"/>
    </source>
</evidence>
<comment type="caution">
    <text evidence="3">The sequence shown here is derived from an EMBL/GenBank/DDBJ whole genome shotgun (WGS) entry which is preliminary data.</text>
</comment>
<name>A0AAD6HG01_9EURO</name>
<dbReference type="Proteomes" id="UP001215712">
    <property type="component" value="Unassembled WGS sequence"/>
</dbReference>
<accession>A0AAD6HG01</accession>